<feature type="compositionally biased region" description="Polar residues" evidence="1">
    <location>
        <begin position="352"/>
        <end position="374"/>
    </location>
</feature>
<feature type="region of interest" description="Disordered" evidence="1">
    <location>
        <begin position="347"/>
        <end position="386"/>
    </location>
</feature>
<name>A0A922SDZ4_SPOEX</name>
<protein>
    <submittedName>
        <fullName evidence="2">Uncharacterized protein</fullName>
    </submittedName>
</protein>
<accession>A0A922SDZ4</accession>
<sequence>MMDQEAWRALCRCLAESCHGTEGNQSYCTHLVPICIQRCNQRNVELLLVLQSLLQNHSRNIALFVECNGMTLFQREFLQHDMCLQLLATIVQSSSEAATFIVNTDICQQLRDFLQRYGPQSPVPSILLYNYNFQMGQWSTIILYHTSRVEVSLTTKKIDGDKENNKLSESFLKKLSQNRKTESSVDTTIFFRNVMQEIMLCGAQTENNFKPFLSTNGIIKGRGSPMDTSRAPFCEIFKERKDCYVNPPEITKFYSQHKSPPVWPRLQNKDKNELSLSFLRNQNFSKTRTTNNIVTPNRYPETTQRTLKTNVSTLRHNTVYDSLIKHNLTLSYTQEIDAFKPQFMSTPKKEFQQGSRYQKQNDHSTYSSRSVTNHQVKRQAKMKRVTRHLNQTKSDIEMKHKSFSGRFFDAINTSCTTLVKTVKNIFRPKKYLQEPKDDSLNRTNRNASCSYSFTNYMRRRDAVVKDEDTSKVEGLMITKEHFGDFSTDLNNSCKTCNDTITLKRKLRNDDHLKKTLRKLKLGINLYGCDFKKISRSMWPKERYMTPVVLYNLYRKLILK</sequence>
<gene>
    <name evidence="2" type="ORF">HF086_001347</name>
</gene>
<evidence type="ECO:0000313" key="3">
    <source>
        <dbReference type="Proteomes" id="UP000814243"/>
    </source>
</evidence>
<proteinExistence type="predicted"/>
<dbReference type="AlphaFoldDB" id="A0A922SDZ4"/>
<evidence type="ECO:0000313" key="2">
    <source>
        <dbReference type="EMBL" id="KAH9634145.1"/>
    </source>
</evidence>
<reference evidence="2" key="1">
    <citation type="journal article" date="2021" name="G3 (Bethesda)">
        <title>Genome and transcriptome analysis of the beet armyworm Spodoptera exigua reveals targets for pest control. .</title>
        <authorList>
            <person name="Simon S."/>
            <person name="Breeschoten T."/>
            <person name="Jansen H.J."/>
            <person name="Dirks R.P."/>
            <person name="Schranz M.E."/>
            <person name="Ros V.I.D."/>
        </authorList>
    </citation>
    <scope>NUCLEOTIDE SEQUENCE</scope>
    <source>
        <strain evidence="2">TB_SE_WUR_2020</strain>
    </source>
</reference>
<organism evidence="2 3">
    <name type="scientific">Spodoptera exigua</name>
    <name type="common">Beet armyworm</name>
    <name type="synonym">Noctua fulgens</name>
    <dbReference type="NCBI Taxonomy" id="7107"/>
    <lineage>
        <taxon>Eukaryota</taxon>
        <taxon>Metazoa</taxon>
        <taxon>Ecdysozoa</taxon>
        <taxon>Arthropoda</taxon>
        <taxon>Hexapoda</taxon>
        <taxon>Insecta</taxon>
        <taxon>Pterygota</taxon>
        <taxon>Neoptera</taxon>
        <taxon>Endopterygota</taxon>
        <taxon>Lepidoptera</taxon>
        <taxon>Glossata</taxon>
        <taxon>Ditrysia</taxon>
        <taxon>Noctuoidea</taxon>
        <taxon>Noctuidae</taxon>
        <taxon>Amphipyrinae</taxon>
        <taxon>Spodoptera</taxon>
    </lineage>
</organism>
<evidence type="ECO:0000256" key="1">
    <source>
        <dbReference type="SAM" id="MobiDB-lite"/>
    </source>
</evidence>
<feature type="compositionally biased region" description="Basic residues" evidence="1">
    <location>
        <begin position="375"/>
        <end position="386"/>
    </location>
</feature>
<dbReference type="Proteomes" id="UP000814243">
    <property type="component" value="Unassembled WGS sequence"/>
</dbReference>
<dbReference type="EMBL" id="JACEFF010000624">
    <property type="protein sequence ID" value="KAH9634145.1"/>
    <property type="molecule type" value="Genomic_DNA"/>
</dbReference>
<comment type="caution">
    <text evidence="2">The sequence shown here is derived from an EMBL/GenBank/DDBJ whole genome shotgun (WGS) entry which is preliminary data.</text>
</comment>